<evidence type="ECO:0000313" key="3">
    <source>
        <dbReference type="Proteomes" id="UP000646053"/>
    </source>
</evidence>
<sequence>MRIMVYSHDAYGLGNVRRMLAICEYLLDAIPDLSILLLSGSPMLQSFRLPQRLDYIKLPCLNRDESGQLSTKYLSTDLEMLLTLRADIMLAAARNFQPDLLMVDKKPYGLRDELKTTVRYLKVTQPQTRFVLLLRDILDTPATTIREWQTHGYYAAIADYYDQILVVGMPEIFDPRHEYALPPDIAAKIIFCGYVQKAPGHRQPHAIRQELGVAAAERLVLVTTGGGADGYPLVAAYLDGLTSRLSANPPFKTLVITGSEMPVDQQQKIQEKARSLPQVQVLEFTNDPMSYIAAADLVVCMSGYNTITEVLSQAKRAIVVPRTKPGQEQLIRAERMQKFNLLVAIEPELLTPELLRSTVERELQTLGTSRAALCLDLGALPQVAQTISDLLPHTYSAIAALPPAEGNATYPLQYVPQYVPQSRDRNFLARLDTNSSPPAFLSQRTMSHRIE</sequence>
<dbReference type="GO" id="GO:0016758">
    <property type="term" value="F:hexosyltransferase activity"/>
    <property type="evidence" value="ECO:0007669"/>
    <property type="project" value="InterPro"/>
</dbReference>
<protein>
    <submittedName>
        <fullName evidence="2">Glycosyltransferase</fullName>
    </submittedName>
</protein>
<evidence type="ECO:0000259" key="1">
    <source>
        <dbReference type="Pfam" id="PF04101"/>
    </source>
</evidence>
<dbReference type="Pfam" id="PF04101">
    <property type="entry name" value="Glyco_tran_28_C"/>
    <property type="match status" value="1"/>
</dbReference>
<feature type="domain" description="Glycosyl transferase family 28 C-terminal" evidence="1">
    <location>
        <begin position="233"/>
        <end position="363"/>
    </location>
</feature>
<dbReference type="SUPFAM" id="SSF53756">
    <property type="entry name" value="UDP-Glycosyltransferase/glycogen phosphorylase"/>
    <property type="match status" value="1"/>
</dbReference>
<dbReference type="Proteomes" id="UP000646053">
    <property type="component" value="Unassembled WGS sequence"/>
</dbReference>
<dbReference type="InterPro" id="IPR007235">
    <property type="entry name" value="Glyco_trans_28_C"/>
</dbReference>
<accession>A0A8J8CH87</accession>
<dbReference type="PANTHER" id="PTHR21015">
    <property type="entry name" value="UDP-N-ACETYLGLUCOSAMINE--N-ACETYLMURAMYL-(PENTAPEPTIDE) PYROPHOSPHORYL-UNDECAPRENOL N-ACETYLGLUCOSAMINE TRANSFERASE 1"/>
    <property type="match status" value="1"/>
</dbReference>
<dbReference type="PANTHER" id="PTHR21015:SF28">
    <property type="entry name" value="SLL1722 PROTEIN"/>
    <property type="match status" value="1"/>
</dbReference>
<organism evidence="2 3">
    <name type="scientific">Myxacorys almedinensis A</name>
    <dbReference type="NCBI Taxonomy" id="2690445"/>
    <lineage>
        <taxon>Bacteria</taxon>
        <taxon>Bacillati</taxon>
        <taxon>Cyanobacteriota</taxon>
        <taxon>Cyanophyceae</taxon>
        <taxon>Leptolyngbyales</taxon>
        <taxon>Leptolyngbyaceae</taxon>
        <taxon>Myxacorys</taxon>
        <taxon>Myxacorys almedinensis</taxon>
    </lineage>
</organism>
<keyword evidence="3" id="KW-1185">Reference proteome</keyword>
<reference evidence="2" key="1">
    <citation type="submission" date="2019-12" db="EMBL/GenBank/DDBJ databases">
        <title>High-Quality draft genome sequences of three cyanobacteria isolated from the limestone walls of the Old Cathedral of Coimbra.</title>
        <authorList>
            <person name="Tiago I."/>
            <person name="Soares F."/>
            <person name="Portugal A."/>
        </authorList>
    </citation>
    <scope>NUCLEOTIDE SEQUENCE</scope>
    <source>
        <strain evidence="2">A</strain>
    </source>
</reference>
<dbReference type="AlphaFoldDB" id="A0A8J8CH87"/>
<evidence type="ECO:0000313" key="2">
    <source>
        <dbReference type="EMBL" id="NDJ16443.1"/>
    </source>
</evidence>
<comment type="caution">
    <text evidence="2">The sequence shown here is derived from an EMBL/GenBank/DDBJ whole genome shotgun (WGS) entry which is preliminary data.</text>
</comment>
<proteinExistence type="predicted"/>
<name>A0A8J8CH87_9CYAN</name>
<dbReference type="EMBL" id="WVIE01000003">
    <property type="protein sequence ID" value="NDJ16443.1"/>
    <property type="molecule type" value="Genomic_DNA"/>
</dbReference>
<dbReference type="RefSeq" id="WP_162421951.1">
    <property type="nucleotide sequence ID" value="NZ_WVIE01000003.1"/>
</dbReference>
<dbReference type="Gene3D" id="3.40.50.2000">
    <property type="entry name" value="Glycogen Phosphorylase B"/>
    <property type="match status" value="1"/>
</dbReference>
<gene>
    <name evidence="2" type="ORF">GS601_03905</name>
</gene>